<gene>
    <name evidence="11" type="ORF">LG943_05550</name>
</gene>
<keyword evidence="6" id="KW-0548">Nucleotidyltransferase</keyword>
<organism evidence="11 12">
    <name type="scientific">Streptomonospora mangrovi</name>
    <dbReference type="NCBI Taxonomy" id="2883123"/>
    <lineage>
        <taxon>Bacteria</taxon>
        <taxon>Bacillati</taxon>
        <taxon>Actinomycetota</taxon>
        <taxon>Actinomycetes</taxon>
        <taxon>Streptosporangiales</taxon>
        <taxon>Nocardiopsidaceae</taxon>
        <taxon>Streptomonospora</taxon>
    </lineage>
</organism>
<dbReference type="InterPro" id="IPR005849">
    <property type="entry name" value="GalP_Utransf_N"/>
</dbReference>
<evidence type="ECO:0000256" key="6">
    <source>
        <dbReference type="ARBA" id="ARBA00022695"/>
    </source>
</evidence>
<dbReference type="InterPro" id="IPR001937">
    <property type="entry name" value="GalP_UDPtransf1"/>
</dbReference>
<dbReference type="PANTHER" id="PTHR11943:SF1">
    <property type="entry name" value="GALACTOSE-1-PHOSPHATE URIDYLYLTRANSFERASE"/>
    <property type="match status" value="1"/>
</dbReference>
<protein>
    <recommendedName>
        <fullName evidence="4">Galactose-1-phosphate uridylyltransferase</fullName>
        <ecNumber evidence="3">2.7.7.12</ecNumber>
    </recommendedName>
    <alternativeName>
        <fullName evidence="9">UDP-glucose--hexose-1-phosphate uridylyltransferase</fullName>
    </alternativeName>
</protein>
<dbReference type="Pfam" id="PF01087">
    <property type="entry name" value="GalP_UDP_transf"/>
    <property type="match status" value="1"/>
</dbReference>
<dbReference type="PANTHER" id="PTHR11943">
    <property type="entry name" value="GALACTOSE-1-PHOSPHATE URIDYLYLTRANSFERASE"/>
    <property type="match status" value="1"/>
</dbReference>
<evidence type="ECO:0000256" key="3">
    <source>
        <dbReference type="ARBA" id="ARBA00012384"/>
    </source>
</evidence>
<dbReference type="SUPFAM" id="SSF54197">
    <property type="entry name" value="HIT-like"/>
    <property type="match status" value="2"/>
</dbReference>
<dbReference type="Proteomes" id="UP001140076">
    <property type="component" value="Unassembled WGS sequence"/>
</dbReference>
<dbReference type="InterPro" id="IPR019779">
    <property type="entry name" value="GalP_UDPtransf1_His-AS"/>
</dbReference>
<sequence>MTPLTAPEPAWVRDPWSRRGGYIAAHRNHRPADGPDCPFCPSGREAPPAYAAPYAFPNRWPPLPAGRSTVVVHDRDHDGDFGTIPAASTAAVVDLWAATTRAHAALPGVGCVLVFENRGAAAGATVAHPHSQVFALPPLDPPPPGADCPGCAPPDPALAVTGHGRWHILVPEGPTAPYMLRLAPRRHVGALPDLDAAERRDLAAALRDAVRRLDGLFGTAMPYHLSIRQDLDRPAHLYADIAGLLRAPGRLRVLGAAETATGLFFTPVDPRDAAARLRAAAGAGVRQAPGAGAGATR</sequence>
<evidence type="ECO:0000313" key="11">
    <source>
        <dbReference type="EMBL" id="MDA0563794.1"/>
    </source>
</evidence>
<dbReference type="EMBL" id="JAJAQC010000007">
    <property type="protein sequence ID" value="MDA0563794.1"/>
    <property type="molecule type" value="Genomic_DNA"/>
</dbReference>
<evidence type="ECO:0000259" key="10">
    <source>
        <dbReference type="Pfam" id="PF01087"/>
    </source>
</evidence>
<comment type="caution">
    <text evidence="11">The sequence shown here is derived from an EMBL/GenBank/DDBJ whole genome shotgun (WGS) entry which is preliminary data.</text>
</comment>
<dbReference type="GO" id="GO:0005737">
    <property type="term" value="C:cytoplasm"/>
    <property type="evidence" value="ECO:0007669"/>
    <property type="project" value="TreeGrafter"/>
</dbReference>
<evidence type="ECO:0000256" key="5">
    <source>
        <dbReference type="ARBA" id="ARBA00022679"/>
    </source>
</evidence>
<evidence type="ECO:0000256" key="7">
    <source>
        <dbReference type="ARBA" id="ARBA00023144"/>
    </source>
</evidence>
<dbReference type="Gene3D" id="3.30.428.10">
    <property type="entry name" value="HIT-like"/>
    <property type="match status" value="2"/>
</dbReference>
<dbReference type="PROSITE" id="PS00117">
    <property type="entry name" value="GAL_P_UDP_TRANSF_I"/>
    <property type="match status" value="1"/>
</dbReference>
<keyword evidence="7" id="KW-0299">Galactose metabolism</keyword>
<dbReference type="GO" id="GO:0008108">
    <property type="term" value="F:UDP-glucose:hexose-1-phosphate uridylyltransferase activity"/>
    <property type="evidence" value="ECO:0007669"/>
    <property type="project" value="UniProtKB-EC"/>
</dbReference>
<evidence type="ECO:0000256" key="4">
    <source>
        <dbReference type="ARBA" id="ARBA00016340"/>
    </source>
</evidence>
<dbReference type="AlphaFoldDB" id="A0A9X3NHF0"/>
<keyword evidence="8" id="KW-0119">Carbohydrate metabolism</keyword>
<reference evidence="11" key="1">
    <citation type="submission" date="2021-10" db="EMBL/GenBank/DDBJ databases">
        <title>Streptomonospora sp. nov., isolated from mangrove soil.</title>
        <authorList>
            <person name="Chen X."/>
            <person name="Ge X."/>
            <person name="Liu W."/>
        </authorList>
    </citation>
    <scope>NUCLEOTIDE SEQUENCE</scope>
    <source>
        <strain evidence="11">S1-112</strain>
    </source>
</reference>
<dbReference type="GO" id="GO:0033499">
    <property type="term" value="P:galactose catabolic process via UDP-galactose, Leloir pathway"/>
    <property type="evidence" value="ECO:0007669"/>
    <property type="project" value="TreeGrafter"/>
</dbReference>
<evidence type="ECO:0000256" key="9">
    <source>
        <dbReference type="ARBA" id="ARBA00030549"/>
    </source>
</evidence>
<keyword evidence="12" id="KW-1185">Reference proteome</keyword>
<feature type="domain" description="Galactose-1-phosphate uridyl transferase N-terminal" evidence="10">
    <location>
        <begin position="65"/>
        <end position="136"/>
    </location>
</feature>
<proteinExistence type="predicted"/>
<dbReference type="InterPro" id="IPR036265">
    <property type="entry name" value="HIT-like_sf"/>
</dbReference>
<keyword evidence="5" id="KW-0808">Transferase</keyword>
<accession>A0A9X3NHF0</accession>
<evidence type="ECO:0000313" key="12">
    <source>
        <dbReference type="Proteomes" id="UP001140076"/>
    </source>
</evidence>
<dbReference type="RefSeq" id="WP_270071080.1">
    <property type="nucleotide sequence ID" value="NZ_JAJAQC010000007.1"/>
</dbReference>
<dbReference type="GO" id="GO:0008270">
    <property type="term" value="F:zinc ion binding"/>
    <property type="evidence" value="ECO:0007669"/>
    <property type="project" value="InterPro"/>
</dbReference>
<name>A0A9X3NHF0_9ACTN</name>
<evidence type="ECO:0000256" key="2">
    <source>
        <dbReference type="ARBA" id="ARBA00004947"/>
    </source>
</evidence>
<evidence type="ECO:0000256" key="8">
    <source>
        <dbReference type="ARBA" id="ARBA00023277"/>
    </source>
</evidence>
<dbReference type="EC" id="2.7.7.12" evidence="3"/>
<comment type="pathway">
    <text evidence="2">Carbohydrate metabolism; galactose metabolism.</text>
</comment>
<evidence type="ECO:0000256" key="1">
    <source>
        <dbReference type="ARBA" id="ARBA00001107"/>
    </source>
</evidence>
<comment type="catalytic activity">
    <reaction evidence="1">
        <text>alpha-D-galactose 1-phosphate + UDP-alpha-D-glucose = alpha-D-glucose 1-phosphate + UDP-alpha-D-galactose</text>
        <dbReference type="Rhea" id="RHEA:13989"/>
        <dbReference type="ChEBI" id="CHEBI:58336"/>
        <dbReference type="ChEBI" id="CHEBI:58601"/>
        <dbReference type="ChEBI" id="CHEBI:58885"/>
        <dbReference type="ChEBI" id="CHEBI:66914"/>
        <dbReference type="EC" id="2.7.7.12"/>
    </reaction>
</comment>